<protein>
    <submittedName>
        <fullName evidence="1">Uncharacterized protein</fullName>
    </submittedName>
</protein>
<accession>A0AAV9DWS7</accession>
<dbReference type="AlphaFoldDB" id="A0AAV9DWS7"/>
<dbReference type="Proteomes" id="UP001180020">
    <property type="component" value="Unassembled WGS sequence"/>
</dbReference>
<dbReference type="EMBL" id="JAUJYO010000011">
    <property type="protein sequence ID" value="KAK1304492.1"/>
    <property type="molecule type" value="Genomic_DNA"/>
</dbReference>
<reference evidence="1" key="1">
    <citation type="journal article" date="2023" name="Nat. Commun.">
        <title>Diploid and tetraploid genomes of Acorus and the evolution of monocots.</title>
        <authorList>
            <person name="Ma L."/>
            <person name="Liu K.W."/>
            <person name="Li Z."/>
            <person name="Hsiao Y.Y."/>
            <person name="Qi Y."/>
            <person name="Fu T."/>
            <person name="Tang G.D."/>
            <person name="Zhang D."/>
            <person name="Sun W.H."/>
            <person name="Liu D.K."/>
            <person name="Li Y."/>
            <person name="Chen G.Z."/>
            <person name="Liu X.D."/>
            <person name="Liao X.Y."/>
            <person name="Jiang Y.T."/>
            <person name="Yu X."/>
            <person name="Hao Y."/>
            <person name="Huang J."/>
            <person name="Zhao X.W."/>
            <person name="Ke S."/>
            <person name="Chen Y.Y."/>
            <person name="Wu W.L."/>
            <person name="Hsu J.L."/>
            <person name="Lin Y.F."/>
            <person name="Huang M.D."/>
            <person name="Li C.Y."/>
            <person name="Huang L."/>
            <person name="Wang Z.W."/>
            <person name="Zhao X."/>
            <person name="Zhong W.Y."/>
            <person name="Peng D.H."/>
            <person name="Ahmad S."/>
            <person name="Lan S."/>
            <person name="Zhang J.S."/>
            <person name="Tsai W.C."/>
            <person name="Van de Peer Y."/>
            <person name="Liu Z.J."/>
        </authorList>
    </citation>
    <scope>NUCLEOTIDE SEQUENCE</scope>
    <source>
        <strain evidence="1">CP</strain>
    </source>
</reference>
<keyword evidence="2" id="KW-1185">Reference proteome</keyword>
<evidence type="ECO:0000313" key="1">
    <source>
        <dbReference type="EMBL" id="KAK1304492.1"/>
    </source>
</evidence>
<reference evidence="1" key="2">
    <citation type="submission" date="2023-06" db="EMBL/GenBank/DDBJ databases">
        <authorList>
            <person name="Ma L."/>
            <person name="Liu K.-W."/>
            <person name="Li Z."/>
            <person name="Hsiao Y.-Y."/>
            <person name="Qi Y."/>
            <person name="Fu T."/>
            <person name="Tang G."/>
            <person name="Zhang D."/>
            <person name="Sun W.-H."/>
            <person name="Liu D.-K."/>
            <person name="Li Y."/>
            <person name="Chen G.-Z."/>
            <person name="Liu X.-D."/>
            <person name="Liao X.-Y."/>
            <person name="Jiang Y.-T."/>
            <person name="Yu X."/>
            <person name="Hao Y."/>
            <person name="Huang J."/>
            <person name="Zhao X.-W."/>
            <person name="Ke S."/>
            <person name="Chen Y.-Y."/>
            <person name="Wu W.-L."/>
            <person name="Hsu J.-L."/>
            <person name="Lin Y.-F."/>
            <person name="Huang M.-D."/>
            <person name="Li C.-Y."/>
            <person name="Huang L."/>
            <person name="Wang Z.-W."/>
            <person name="Zhao X."/>
            <person name="Zhong W.-Y."/>
            <person name="Peng D.-H."/>
            <person name="Ahmad S."/>
            <person name="Lan S."/>
            <person name="Zhang J.-S."/>
            <person name="Tsai W.-C."/>
            <person name="Van De Peer Y."/>
            <person name="Liu Z.-J."/>
        </authorList>
    </citation>
    <scope>NUCLEOTIDE SEQUENCE</scope>
    <source>
        <strain evidence="1">CP</strain>
        <tissue evidence="1">Leaves</tissue>
    </source>
</reference>
<proteinExistence type="predicted"/>
<name>A0AAV9DWS7_ACOCL</name>
<organism evidence="1 2">
    <name type="scientific">Acorus calamus</name>
    <name type="common">Sweet flag</name>
    <dbReference type="NCBI Taxonomy" id="4465"/>
    <lineage>
        <taxon>Eukaryota</taxon>
        <taxon>Viridiplantae</taxon>
        <taxon>Streptophyta</taxon>
        <taxon>Embryophyta</taxon>
        <taxon>Tracheophyta</taxon>
        <taxon>Spermatophyta</taxon>
        <taxon>Magnoliopsida</taxon>
        <taxon>Liliopsida</taxon>
        <taxon>Acoraceae</taxon>
        <taxon>Acorus</taxon>
    </lineage>
</organism>
<evidence type="ECO:0000313" key="2">
    <source>
        <dbReference type="Proteomes" id="UP001180020"/>
    </source>
</evidence>
<sequence>MSHEPTRRRVRQYLLLRHPPLQNHPPLARPLHEPLRQQPLHLRISIRLQRQPKPLHLIVHAQCPQEPVPAPLERARDLLRLFRADRAHAPETEEHHRILRLLVEPLHAFMSPLLSTRMHVDDRSHHEHGRRASRRQRIRRVALELDEAVDDDAAELFEPPPVVHVPLVRVVGLVEHRGWQREWV</sequence>
<comment type="caution">
    <text evidence="1">The sequence shown here is derived from an EMBL/GenBank/DDBJ whole genome shotgun (WGS) entry which is preliminary data.</text>
</comment>
<gene>
    <name evidence="1" type="ORF">QJS10_CPB11g01685</name>
</gene>